<evidence type="ECO:0000259" key="13">
    <source>
        <dbReference type="Pfam" id="PF02727"/>
    </source>
</evidence>
<evidence type="ECO:0000256" key="11">
    <source>
        <dbReference type="RuleBase" id="RU000672"/>
    </source>
</evidence>
<dbReference type="InterPro" id="IPR036460">
    <property type="entry name" value="Cu_amine_oxidase_C_sf"/>
</dbReference>
<name>A0A1D8NBN1_YARLL</name>
<dbReference type="FunFam" id="2.70.98.20:FF:000001">
    <property type="entry name" value="Amine oxidase"/>
    <property type="match status" value="1"/>
</dbReference>
<evidence type="ECO:0000256" key="6">
    <source>
        <dbReference type="ARBA" id="ARBA00023002"/>
    </source>
</evidence>
<dbReference type="VEuPathDB" id="FungiDB:YALI1_C25512g"/>
<dbReference type="eggNOG" id="KOG1186">
    <property type="taxonomic scope" value="Eukaryota"/>
</dbReference>
<feature type="active site" description="Schiff-base intermediate with substrate; via topaquinone" evidence="9">
    <location>
        <position position="421"/>
    </location>
</feature>
<dbReference type="InterPro" id="IPR049948">
    <property type="entry name" value="Cu_Am_ox_TPQ-bd"/>
</dbReference>
<dbReference type="PROSITE" id="PS01164">
    <property type="entry name" value="COPPER_AMINE_OXID_1"/>
    <property type="match status" value="1"/>
</dbReference>
<comment type="PTM">
    <text evidence="10 11">Topaquinone (TPQ) is generated by copper-dependent autoxidation of a specific tyrosyl residue.</text>
</comment>
<dbReference type="PANTHER" id="PTHR10638:SF91">
    <property type="entry name" value="AMINE OXIDASE"/>
    <property type="match status" value="1"/>
</dbReference>
<feature type="domain" description="Copper amine oxidase N3-terminal" evidence="14">
    <location>
        <begin position="116"/>
        <end position="208"/>
    </location>
</feature>
<feature type="modified residue" description="2',4',5'-topaquinone" evidence="10">
    <location>
        <position position="421"/>
    </location>
</feature>
<dbReference type="InterPro" id="IPR015802">
    <property type="entry name" value="Cu_amine_oxidase_N3"/>
</dbReference>
<comment type="cofactor">
    <cofactor evidence="11">
        <name>Cu cation</name>
        <dbReference type="ChEBI" id="CHEBI:23378"/>
    </cofactor>
    <text evidence="11">Contains 1 topaquinone per subunit.</text>
</comment>
<feature type="domain" description="Copper amine oxidase catalytic" evidence="12">
    <location>
        <begin position="264"/>
        <end position="662"/>
    </location>
</feature>
<evidence type="ECO:0000259" key="14">
    <source>
        <dbReference type="Pfam" id="PF02728"/>
    </source>
</evidence>
<dbReference type="GO" id="GO:0009308">
    <property type="term" value="P:amine metabolic process"/>
    <property type="evidence" value="ECO:0007669"/>
    <property type="project" value="UniProtKB-UniRule"/>
</dbReference>
<evidence type="ECO:0000259" key="12">
    <source>
        <dbReference type="Pfam" id="PF01179"/>
    </source>
</evidence>
<accession>A0A1D8NBN1</accession>
<dbReference type="InterPro" id="IPR015800">
    <property type="entry name" value="Cu_amine_oxidase_N2"/>
</dbReference>
<dbReference type="InterPro" id="IPR015798">
    <property type="entry name" value="Cu_amine_oxidase_C"/>
</dbReference>
<dbReference type="VEuPathDB" id="FungiDB:YALI0_C18315g"/>
<evidence type="ECO:0000256" key="1">
    <source>
        <dbReference type="ARBA" id="ARBA00001935"/>
    </source>
</evidence>
<comment type="similarity">
    <text evidence="2 11">Belongs to the copper/topaquinone oxidase family.</text>
</comment>
<feature type="active site" description="Proton acceptor" evidence="9">
    <location>
        <position position="337"/>
    </location>
</feature>
<evidence type="ECO:0000256" key="9">
    <source>
        <dbReference type="PIRSR" id="PIRSR600269-50"/>
    </source>
</evidence>
<keyword evidence="6 11" id="KW-0560">Oxidoreductase</keyword>
<sequence length="686" mass="77267">MPYLSIELLNSHINTMTPHPFDQLSVPEMEKVVTVVKKAHNGKTLHLKSIGTEEPPKALMAPFLAAKRAGKNPTPPPRVAHCIFYVLQDKLVNQCWIDVTQGTVIKNEVIKKGIHPPIDPWEANEAFEAAFAHPLVKDAIKKCGLEHLIDNLTIDGWMYGCDSELEMPRFMQMLVYCRDPKTNHQDSNMYAFPVPFVPVYDVLEKKLVRVDFCATGGDDDDAAVKGVGNYDTRTEGKNCIEHCVANDYLPELQDKMRTDLKPYNVIQPDGPSYNIDKDGYVNWQKWQFKVGFTPREGLVIHDVHYDGRSTFYRLSMSEMAVPYADPRPPLHRKMAFDFGDCGGGKCANELTLGCDCLGTIKYFDGNVCDPEGNVFTRKNVICMHEQDDGIGWKHTNYRTDVVAITRRRILVLQTILTVGNYEYIFAWHFDQSAGIQLEIRATGIVSTQLIDAGKKSKFGNIVSPGVLAASHQHIFNMRMDPAIDGHKNTIYVNDTVSLPWDEKNPHGIAFENTKTPIEKSCYLDSDIQKNRYLKICNENKINPISGNPVGYKVGGLATAMLYAQPGSIARSRAAFATHHYWVTKYKDQEFFAGGVWTNQSANEIGGVQDAVARNENVRNDDVVLWHSFGLTHHPRVEDFPVMPCEIMKVHLSPNDFFTGNPSVDVPKSNQTFNRSVEVKDCRSCKM</sequence>
<dbReference type="GO" id="GO:0048038">
    <property type="term" value="F:quinone binding"/>
    <property type="evidence" value="ECO:0007669"/>
    <property type="project" value="InterPro"/>
</dbReference>
<dbReference type="RefSeq" id="XP_501971.3">
    <property type="nucleotide sequence ID" value="XM_501971.3"/>
</dbReference>
<keyword evidence="4 11" id="KW-0479">Metal-binding</keyword>
<dbReference type="SUPFAM" id="SSF49998">
    <property type="entry name" value="Amine oxidase catalytic domain"/>
    <property type="match status" value="1"/>
</dbReference>
<dbReference type="GO" id="GO:0005507">
    <property type="term" value="F:copper ion binding"/>
    <property type="evidence" value="ECO:0007669"/>
    <property type="project" value="InterPro"/>
</dbReference>
<evidence type="ECO:0000256" key="10">
    <source>
        <dbReference type="PIRSR" id="PIRSR600269-51"/>
    </source>
</evidence>
<dbReference type="Pfam" id="PF02727">
    <property type="entry name" value="Cu_amine_oxidN2"/>
    <property type="match status" value="1"/>
</dbReference>
<evidence type="ECO:0000256" key="2">
    <source>
        <dbReference type="ARBA" id="ARBA00007983"/>
    </source>
</evidence>
<dbReference type="Gene3D" id="3.10.450.40">
    <property type="match status" value="2"/>
</dbReference>
<proteinExistence type="inferred from homology"/>
<evidence type="ECO:0000256" key="5">
    <source>
        <dbReference type="ARBA" id="ARBA00022772"/>
    </source>
</evidence>
<dbReference type="SUPFAM" id="SSF54416">
    <property type="entry name" value="Amine oxidase N-terminal region"/>
    <property type="match status" value="2"/>
</dbReference>
<comment type="cofactor">
    <cofactor evidence="1">
        <name>Cu cation</name>
        <dbReference type="ChEBI" id="CHEBI:23378"/>
    </cofactor>
</comment>
<evidence type="ECO:0000256" key="7">
    <source>
        <dbReference type="ARBA" id="ARBA00023008"/>
    </source>
</evidence>
<evidence type="ECO:0000256" key="3">
    <source>
        <dbReference type="ARBA" id="ARBA00011738"/>
    </source>
</evidence>
<evidence type="ECO:0000313" key="16">
    <source>
        <dbReference type="Proteomes" id="UP000182444"/>
    </source>
</evidence>
<dbReference type="GeneID" id="2909556"/>
<keyword evidence="7 11" id="KW-0186">Copper</keyword>
<reference evidence="15 16" key="1">
    <citation type="journal article" date="2016" name="PLoS ONE">
        <title>Sequence Assembly of Yarrowia lipolytica Strain W29/CLIB89 Shows Transposable Element Diversity.</title>
        <authorList>
            <person name="Magnan C."/>
            <person name="Yu J."/>
            <person name="Chang I."/>
            <person name="Jahn E."/>
            <person name="Kanomata Y."/>
            <person name="Wu J."/>
            <person name="Zeller M."/>
            <person name="Oakes M."/>
            <person name="Baldi P."/>
            <person name="Sandmeyer S."/>
        </authorList>
    </citation>
    <scope>NUCLEOTIDE SEQUENCE [LARGE SCALE GENOMIC DNA]</scope>
    <source>
        <strain evidence="16">CLIB89(W29)</strain>
    </source>
</reference>
<protein>
    <recommendedName>
        <fullName evidence="11">Amine oxidase</fullName>
        <ecNumber evidence="11">1.4.3.-</ecNumber>
    </recommendedName>
</protein>
<evidence type="ECO:0000256" key="8">
    <source>
        <dbReference type="ARBA" id="ARBA00023157"/>
    </source>
</evidence>
<dbReference type="EC" id="1.4.3.-" evidence="11"/>
<dbReference type="GO" id="GO:0008131">
    <property type="term" value="F:primary methylamine oxidase activity"/>
    <property type="evidence" value="ECO:0007669"/>
    <property type="project" value="InterPro"/>
</dbReference>
<dbReference type="InterPro" id="IPR000269">
    <property type="entry name" value="Cu_amine_oxidase"/>
</dbReference>
<dbReference type="EMBL" id="CP017555">
    <property type="protein sequence ID" value="AOW03042.1"/>
    <property type="molecule type" value="Genomic_DNA"/>
</dbReference>
<evidence type="ECO:0000256" key="4">
    <source>
        <dbReference type="ARBA" id="ARBA00022723"/>
    </source>
</evidence>
<dbReference type="AlphaFoldDB" id="A0A1D8NBN1"/>
<dbReference type="PANTHER" id="PTHR10638">
    <property type="entry name" value="COPPER AMINE OXIDASE"/>
    <property type="match status" value="1"/>
</dbReference>
<keyword evidence="8" id="KW-1015">Disulfide bond</keyword>
<organism evidence="15 16">
    <name type="scientific">Yarrowia lipolytica</name>
    <name type="common">Candida lipolytica</name>
    <dbReference type="NCBI Taxonomy" id="4952"/>
    <lineage>
        <taxon>Eukaryota</taxon>
        <taxon>Fungi</taxon>
        <taxon>Dikarya</taxon>
        <taxon>Ascomycota</taxon>
        <taxon>Saccharomycotina</taxon>
        <taxon>Dipodascomycetes</taxon>
        <taxon>Dipodascales</taxon>
        <taxon>Dipodascales incertae sedis</taxon>
        <taxon>Yarrowia</taxon>
    </lineage>
</organism>
<gene>
    <name evidence="15" type="ORF">YALI1_C25512g</name>
</gene>
<dbReference type="Pfam" id="PF02728">
    <property type="entry name" value="Cu_amine_oxidN3"/>
    <property type="match status" value="1"/>
</dbReference>
<dbReference type="KEGG" id="yli:2909556"/>
<dbReference type="FunFam" id="3.10.450.40:FF:000011">
    <property type="entry name" value="Amine oxidase"/>
    <property type="match status" value="1"/>
</dbReference>
<comment type="subunit">
    <text evidence="3">Homodimer.</text>
</comment>
<evidence type="ECO:0000313" key="15">
    <source>
        <dbReference type="EMBL" id="AOW03042.1"/>
    </source>
</evidence>
<feature type="domain" description="Copper amine oxidase N2-terminal" evidence="13">
    <location>
        <begin position="19"/>
        <end position="90"/>
    </location>
</feature>
<dbReference type="Gene3D" id="2.70.98.20">
    <property type="entry name" value="Copper amine oxidase, catalytic domain"/>
    <property type="match status" value="1"/>
</dbReference>
<dbReference type="InterPro" id="IPR016182">
    <property type="entry name" value="Cu_amine_oxidase_N-reg"/>
</dbReference>
<dbReference type="Proteomes" id="UP000182444">
    <property type="component" value="Chromosome 1C"/>
</dbReference>
<keyword evidence="5 9" id="KW-0801">TPQ</keyword>
<dbReference type="Pfam" id="PF01179">
    <property type="entry name" value="Cu_amine_oxid"/>
    <property type="match status" value="1"/>
</dbReference>